<keyword evidence="5" id="KW-0813">Transport</keyword>
<name>A0A1N6JVU3_9BACT</name>
<dbReference type="InterPro" id="IPR023210">
    <property type="entry name" value="NADP_OxRdtase_dom"/>
</dbReference>
<dbReference type="GO" id="GO:0016491">
    <property type="term" value="F:oxidoreductase activity"/>
    <property type="evidence" value="ECO:0007669"/>
    <property type="project" value="UniProtKB-KW"/>
</dbReference>
<dbReference type="InterPro" id="IPR036812">
    <property type="entry name" value="NAD(P)_OxRdtase_dom_sf"/>
</dbReference>
<dbReference type="CDD" id="cd19143">
    <property type="entry name" value="AKR_AKR6C1_2"/>
    <property type="match status" value="1"/>
</dbReference>
<keyword evidence="5" id="KW-0406">Ion transport</keyword>
<dbReference type="PANTHER" id="PTHR43150:SF2">
    <property type="entry name" value="HYPERKINETIC, ISOFORM M"/>
    <property type="match status" value="1"/>
</dbReference>
<sequence length="329" mass="37124">MEYRRLGKSGLQLSVLSFGSWVTFHGQVDDSLSDQLMGVAYDNGINFFDNAEIYALGESEKMMGRVLKKKNWDRSSYIISSKAYFGWRGEKNKPNQTGLSRKHLVEACHEALERLQLSYLDIFYCHRPDRNVPMEEVVWTMNILIQQGKILYWGTSEWAASEIMEAHMIAKQNNLIGPVVEQPEYNLFRREKVELEYARIYETVGLGNTIFSPLASGILTGKYNNGIPEGSRLGLQGYEWLKNRNLLDANLARVAKLQSVSDKLGTSLATLSIAWVIKNQHVTSAILGATKEAQLTENLKALEVYTQLTPELMKEIDAIMGTAPNAPTH</sequence>
<dbReference type="AlphaFoldDB" id="A0A1N6JVU3"/>
<evidence type="ECO:0000256" key="2">
    <source>
        <dbReference type="ARBA" id="ARBA00022857"/>
    </source>
</evidence>
<dbReference type="PRINTS" id="PR01577">
    <property type="entry name" value="KCNABCHANNEL"/>
</dbReference>
<dbReference type="InterPro" id="IPR005399">
    <property type="entry name" value="K_chnl_volt-dep_bsu_KCNAB-rel"/>
</dbReference>
<reference evidence="5 6" key="1">
    <citation type="submission" date="2016-11" db="EMBL/GenBank/DDBJ databases">
        <authorList>
            <person name="Jaros S."/>
            <person name="Januszkiewicz K."/>
            <person name="Wedrychowicz H."/>
        </authorList>
    </citation>
    <scope>NUCLEOTIDE SEQUENCE [LARGE SCALE GENOMIC DNA]</scope>
    <source>
        <strain evidence="5 6">DSM 24787</strain>
    </source>
</reference>
<accession>A0A1N6JVU3</accession>
<comment type="similarity">
    <text evidence="1">Belongs to the shaker potassium channel beta subunit family.</text>
</comment>
<evidence type="ECO:0000313" key="5">
    <source>
        <dbReference type="EMBL" id="SIO48339.1"/>
    </source>
</evidence>
<dbReference type="OrthoDB" id="9804790at2"/>
<evidence type="ECO:0000256" key="3">
    <source>
        <dbReference type="ARBA" id="ARBA00023002"/>
    </source>
</evidence>
<protein>
    <submittedName>
        <fullName evidence="5">Voltage-dependent potassium channel beta subunit, animal</fullName>
    </submittedName>
</protein>
<dbReference type="Proteomes" id="UP000185003">
    <property type="component" value="Unassembled WGS sequence"/>
</dbReference>
<keyword evidence="6" id="KW-1185">Reference proteome</keyword>
<dbReference type="SUPFAM" id="SSF51430">
    <property type="entry name" value="NAD(P)-linked oxidoreductase"/>
    <property type="match status" value="1"/>
</dbReference>
<dbReference type="PANTHER" id="PTHR43150">
    <property type="entry name" value="HYPERKINETIC, ISOFORM M"/>
    <property type="match status" value="1"/>
</dbReference>
<dbReference type="EMBL" id="FSRA01000002">
    <property type="protein sequence ID" value="SIO48339.1"/>
    <property type="molecule type" value="Genomic_DNA"/>
</dbReference>
<dbReference type="GO" id="GO:0034220">
    <property type="term" value="P:monoatomic ion transmembrane transport"/>
    <property type="evidence" value="ECO:0007669"/>
    <property type="project" value="UniProtKB-KW"/>
</dbReference>
<dbReference type="RefSeq" id="WP_074241846.1">
    <property type="nucleotide sequence ID" value="NZ_FSRA01000002.1"/>
</dbReference>
<proteinExistence type="inferred from homology"/>
<dbReference type="Gene3D" id="3.20.20.100">
    <property type="entry name" value="NADP-dependent oxidoreductase domain"/>
    <property type="match status" value="1"/>
</dbReference>
<keyword evidence="3" id="KW-0560">Oxidoreductase</keyword>
<evidence type="ECO:0000259" key="4">
    <source>
        <dbReference type="Pfam" id="PF00248"/>
    </source>
</evidence>
<evidence type="ECO:0000313" key="6">
    <source>
        <dbReference type="Proteomes" id="UP000185003"/>
    </source>
</evidence>
<feature type="domain" description="NADP-dependent oxidoreductase" evidence="4">
    <location>
        <begin position="16"/>
        <end position="319"/>
    </location>
</feature>
<evidence type="ECO:0000256" key="1">
    <source>
        <dbReference type="ARBA" id="ARBA00006515"/>
    </source>
</evidence>
<dbReference type="Pfam" id="PF00248">
    <property type="entry name" value="Aldo_ket_red"/>
    <property type="match status" value="1"/>
</dbReference>
<organism evidence="5 6">
    <name type="scientific">Chitinophaga niabensis</name>
    <dbReference type="NCBI Taxonomy" id="536979"/>
    <lineage>
        <taxon>Bacteria</taxon>
        <taxon>Pseudomonadati</taxon>
        <taxon>Bacteroidota</taxon>
        <taxon>Chitinophagia</taxon>
        <taxon>Chitinophagales</taxon>
        <taxon>Chitinophagaceae</taxon>
        <taxon>Chitinophaga</taxon>
    </lineage>
</organism>
<gene>
    <name evidence="5" type="ORF">SAMN04488055_4519</name>
</gene>
<keyword evidence="2" id="KW-0521">NADP</keyword>
<dbReference type="STRING" id="536979.SAMN04488055_4519"/>
<keyword evidence="5" id="KW-0407">Ion channel</keyword>